<dbReference type="RefSeq" id="WP_094839061.1">
    <property type="nucleotide sequence ID" value="NZ_NEVQ01000022.1"/>
</dbReference>
<gene>
    <name evidence="3" type="ORF">CAL20_22545</name>
</gene>
<evidence type="ECO:0000313" key="4">
    <source>
        <dbReference type="Proteomes" id="UP000216885"/>
    </source>
</evidence>
<sequence length="331" mass="34327">MSVFSHTARMARLAAAFVAAAVGASVVPAATADFSSQPLTIIVPYAPGGSSDAIARHLSQPLSEALGTTVIVDNKAGGNGAIGATQLARAKPDGHTILIGALGVLAINEGLYPQLSYLPRRDFDMLTIAVRTPNAFAVTPSSSVQTLPELIEHLKAEKGNVPVATSGSGSSEHLTLALFLQNSGTQAIHVPYKGGGPAITDTMAGHAEVLVSNLGAVAPHIQAKRLRLITVTGAQRSALFPDVPVPGEAGVPGMDVYSWQGIAAPKGLPPEVKEKLVAALHKVLTSEEFRQKMSGLGFEVVADGPDSATQFQIAEADRWKKVIQDGNITVD</sequence>
<evidence type="ECO:0000256" key="2">
    <source>
        <dbReference type="SAM" id="SignalP"/>
    </source>
</evidence>
<name>A0A261TLU5_9BORD</name>
<feature type="signal peptide" evidence="2">
    <location>
        <begin position="1"/>
        <end position="29"/>
    </location>
</feature>
<dbReference type="PIRSF" id="PIRSF017082">
    <property type="entry name" value="YflP"/>
    <property type="match status" value="1"/>
</dbReference>
<organism evidence="3 4">
    <name type="scientific">Bordetella genomosp. 4</name>
    <dbReference type="NCBI Taxonomy" id="463044"/>
    <lineage>
        <taxon>Bacteria</taxon>
        <taxon>Pseudomonadati</taxon>
        <taxon>Pseudomonadota</taxon>
        <taxon>Betaproteobacteria</taxon>
        <taxon>Burkholderiales</taxon>
        <taxon>Alcaligenaceae</taxon>
        <taxon>Bordetella</taxon>
    </lineage>
</organism>
<accession>A0A261TLU5</accession>
<dbReference type="InterPro" id="IPR042100">
    <property type="entry name" value="Bug_dom1"/>
</dbReference>
<proteinExistence type="inferred from homology"/>
<feature type="chain" id="PRO_5012492415" evidence="2">
    <location>
        <begin position="30"/>
        <end position="331"/>
    </location>
</feature>
<comment type="similarity">
    <text evidence="1">Belongs to the UPF0065 (bug) family.</text>
</comment>
<protein>
    <submittedName>
        <fullName evidence="3">LacI family transcriptional regulator</fullName>
    </submittedName>
</protein>
<dbReference type="PANTHER" id="PTHR42928:SF5">
    <property type="entry name" value="BLR1237 PROTEIN"/>
    <property type="match status" value="1"/>
</dbReference>
<dbReference type="AlphaFoldDB" id="A0A261TLU5"/>
<dbReference type="EMBL" id="NEVQ01000022">
    <property type="protein sequence ID" value="OZI50624.1"/>
    <property type="molecule type" value="Genomic_DNA"/>
</dbReference>
<keyword evidence="2" id="KW-0732">Signal</keyword>
<dbReference type="InterPro" id="IPR005064">
    <property type="entry name" value="BUG"/>
</dbReference>
<dbReference type="PANTHER" id="PTHR42928">
    <property type="entry name" value="TRICARBOXYLATE-BINDING PROTEIN"/>
    <property type="match status" value="1"/>
</dbReference>
<dbReference type="Gene3D" id="3.40.190.10">
    <property type="entry name" value="Periplasmic binding protein-like II"/>
    <property type="match status" value="1"/>
</dbReference>
<dbReference type="CDD" id="cd07012">
    <property type="entry name" value="PBP2_Bug_TTT"/>
    <property type="match status" value="1"/>
</dbReference>
<dbReference type="Pfam" id="PF03401">
    <property type="entry name" value="TctC"/>
    <property type="match status" value="1"/>
</dbReference>
<dbReference type="SUPFAM" id="SSF53850">
    <property type="entry name" value="Periplasmic binding protein-like II"/>
    <property type="match status" value="1"/>
</dbReference>
<keyword evidence="4" id="KW-1185">Reference proteome</keyword>
<evidence type="ECO:0000313" key="3">
    <source>
        <dbReference type="EMBL" id="OZI50624.1"/>
    </source>
</evidence>
<comment type="caution">
    <text evidence="3">The sequence shown here is derived from an EMBL/GenBank/DDBJ whole genome shotgun (WGS) entry which is preliminary data.</text>
</comment>
<evidence type="ECO:0000256" key="1">
    <source>
        <dbReference type="ARBA" id="ARBA00006987"/>
    </source>
</evidence>
<dbReference type="Proteomes" id="UP000216885">
    <property type="component" value="Unassembled WGS sequence"/>
</dbReference>
<reference evidence="3 4" key="1">
    <citation type="submission" date="2017-05" db="EMBL/GenBank/DDBJ databases">
        <title>Complete and WGS of Bordetella genogroups.</title>
        <authorList>
            <person name="Spilker T."/>
            <person name="LiPuma J."/>
        </authorList>
    </citation>
    <scope>NUCLEOTIDE SEQUENCE [LARGE SCALE GENOMIC DNA]</scope>
    <source>
        <strain evidence="3 4">AU9919</strain>
    </source>
</reference>
<dbReference type="Gene3D" id="3.40.190.150">
    <property type="entry name" value="Bordetella uptake gene, domain 1"/>
    <property type="match status" value="1"/>
</dbReference>